<dbReference type="Proteomes" id="UP000242146">
    <property type="component" value="Unassembled WGS sequence"/>
</dbReference>
<reference evidence="3 4" key="1">
    <citation type="submission" date="2016-07" db="EMBL/GenBank/DDBJ databases">
        <title>Pervasive Adenine N6-methylation of Active Genes in Fungi.</title>
        <authorList>
            <consortium name="DOE Joint Genome Institute"/>
            <person name="Mondo S.J."/>
            <person name="Dannebaum R.O."/>
            <person name="Kuo R.C."/>
            <person name="Labutti K."/>
            <person name="Haridas S."/>
            <person name="Kuo A."/>
            <person name="Salamov A."/>
            <person name="Ahrendt S.R."/>
            <person name="Lipzen A."/>
            <person name="Sullivan W."/>
            <person name="Andreopoulos W.B."/>
            <person name="Clum A."/>
            <person name="Lindquist E."/>
            <person name="Daum C."/>
            <person name="Ramamoorthy G.K."/>
            <person name="Gryganskyi A."/>
            <person name="Culley D."/>
            <person name="Magnuson J.K."/>
            <person name="James T.Y."/>
            <person name="O'Malley M.A."/>
            <person name="Stajich J.E."/>
            <person name="Spatafora J.W."/>
            <person name="Visel A."/>
            <person name="Grigoriev I.V."/>
        </authorList>
    </citation>
    <scope>NUCLEOTIDE SEQUENCE [LARGE SCALE GENOMIC DNA]</scope>
    <source>
        <strain evidence="3 4">NRRL 3301</strain>
    </source>
</reference>
<evidence type="ECO:0000259" key="2">
    <source>
        <dbReference type="PROSITE" id="PS51186"/>
    </source>
</evidence>
<evidence type="ECO:0000313" key="3">
    <source>
        <dbReference type="EMBL" id="ORX56793.1"/>
    </source>
</evidence>
<dbReference type="CDD" id="cd04301">
    <property type="entry name" value="NAT_SF"/>
    <property type="match status" value="1"/>
</dbReference>
<evidence type="ECO:0000313" key="4">
    <source>
        <dbReference type="Proteomes" id="UP000242146"/>
    </source>
</evidence>
<dbReference type="PANTHER" id="PTHR13947">
    <property type="entry name" value="GNAT FAMILY N-ACETYLTRANSFERASE"/>
    <property type="match status" value="1"/>
</dbReference>
<accession>A0A1X2GN06</accession>
<sequence length="87" mass="9992">MYVQKEYRGNGLALQLIQTVKERARQHGLTYLCLGTNSSMEKTKRYYEKNGWTPIDRHSLPSNVLAAFNIADDAFFKLTLECIPQVP</sequence>
<dbReference type="Gene3D" id="3.40.630.30">
    <property type="match status" value="1"/>
</dbReference>
<comment type="caution">
    <text evidence="3">The sequence shown here is derived from an EMBL/GenBank/DDBJ whole genome shotgun (WGS) entry which is preliminary data.</text>
</comment>
<keyword evidence="4" id="KW-1185">Reference proteome</keyword>
<proteinExistence type="predicted"/>
<gene>
    <name evidence="3" type="ORF">DM01DRAFT_1334351</name>
</gene>
<organism evidence="3 4">
    <name type="scientific">Hesseltinella vesiculosa</name>
    <dbReference type="NCBI Taxonomy" id="101127"/>
    <lineage>
        <taxon>Eukaryota</taxon>
        <taxon>Fungi</taxon>
        <taxon>Fungi incertae sedis</taxon>
        <taxon>Mucoromycota</taxon>
        <taxon>Mucoromycotina</taxon>
        <taxon>Mucoromycetes</taxon>
        <taxon>Mucorales</taxon>
        <taxon>Cunninghamellaceae</taxon>
        <taxon>Hesseltinella</taxon>
    </lineage>
</organism>
<name>A0A1X2GN06_9FUNG</name>
<keyword evidence="1" id="KW-0808">Transferase</keyword>
<dbReference type="AlphaFoldDB" id="A0A1X2GN06"/>
<dbReference type="PROSITE" id="PS51186">
    <property type="entry name" value="GNAT"/>
    <property type="match status" value="1"/>
</dbReference>
<dbReference type="InterPro" id="IPR050769">
    <property type="entry name" value="NAT_camello-type"/>
</dbReference>
<evidence type="ECO:0000256" key="1">
    <source>
        <dbReference type="ARBA" id="ARBA00022679"/>
    </source>
</evidence>
<feature type="domain" description="N-acetyltransferase" evidence="2">
    <location>
        <begin position="1"/>
        <end position="71"/>
    </location>
</feature>
<dbReference type="InterPro" id="IPR016181">
    <property type="entry name" value="Acyl_CoA_acyltransferase"/>
</dbReference>
<protein>
    <recommendedName>
        <fullName evidence="2">N-acetyltransferase domain-containing protein</fullName>
    </recommendedName>
</protein>
<dbReference type="GO" id="GO:0008080">
    <property type="term" value="F:N-acetyltransferase activity"/>
    <property type="evidence" value="ECO:0007669"/>
    <property type="project" value="InterPro"/>
</dbReference>
<dbReference type="SUPFAM" id="SSF55729">
    <property type="entry name" value="Acyl-CoA N-acyltransferases (Nat)"/>
    <property type="match status" value="1"/>
</dbReference>
<dbReference type="PANTHER" id="PTHR13947:SF37">
    <property type="entry name" value="LD18367P"/>
    <property type="match status" value="1"/>
</dbReference>
<dbReference type="InterPro" id="IPR000182">
    <property type="entry name" value="GNAT_dom"/>
</dbReference>
<dbReference type="OrthoDB" id="41532at2759"/>
<dbReference type="EMBL" id="MCGT01000009">
    <property type="protein sequence ID" value="ORX56793.1"/>
    <property type="molecule type" value="Genomic_DNA"/>
</dbReference>
<dbReference type="Pfam" id="PF00583">
    <property type="entry name" value="Acetyltransf_1"/>
    <property type="match status" value="1"/>
</dbReference>